<dbReference type="AlphaFoldDB" id="A0A3Q3DMP4"/>
<keyword evidence="4" id="KW-1185">Reference proteome</keyword>
<proteinExistence type="predicted"/>
<protein>
    <recommendedName>
        <fullName evidence="5">Paralemmin</fullName>
    </recommendedName>
</protein>
<dbReference type="InterPro" id="IPR004965">
    <property type="entry name" value="Paralemmin"/>
</dbReference>
<dbReference type="OMA" id="TTIFDDG"/>
<reference evidence="3" key="2">
    <citation type="submission" date="2025-09" db="UniProtKB">
        <authorList>
            <consortium name="Ensembl"/>
        </authorList>
    </citation>
    <scope>IDENTIFICATION</scope>
</reference>
<accession>A0A3Q3DMP4</accession>
<dbReference type="STRING" id="109280.ENSHCOP00000015985"/>
<feature type="compositionally biased region" description="Basic and acidic residues" evidence="2">
    <location>
        <begin position="222"/>
        <end position="236"/>
    </location>
</feature>
<evidence type="ECO:0000256" key="2">
    <source>
        <dbReference type="SAM" id="MobiDB-lite"/>
    </source>
</evidence>
<reference evidence="3" key="1">
    <citation type="submission" date="2025-08" db="UniProtKB">
        <authorList>
            <consortium name="Ensembl"/>
        </authorList>
    </citation>
    <scope>IDENTIFICATION</scope>
</reference>
<evidence type="ECO:0000256" key="1">
    <source>
        <dbReference type="ARBA" id="ARBA00023054"/>
    </source>
</evidence>
<keyword evidence="1" id="KW-0175">Coiled coil</keyword>
<organism evidence="3 4">
    <name type="scientific">Hippocampus comes</name>
    <name type="common">Tiger tail seahorse</name>
    <dbReference type="NCBI Taxonomy" id="109280"/>
    <lineage>
        <taxon>Eukaryota</taxon>
        <taxon>Metazoa</taxon>
        <taxon>Chordata</taxon>
        <taxon>Craniata</taxon>
        <taxon>Vertebrata</taxon>
        <taxon>Euteleostomi</taxon>
        <taxon>Actinopterygii</taxon>
        <taxon>Neopterygii</taxon>
        <taxon>Teleostei</taxon>
        <taxon>Neoteleostei</taxon>
        <taxon>Acanthomorphata</taxon>
        <taxon>Syngnathiaria</taxon>
        <taxon>Syngnathiformes</taxon>
        <taxon>Syngnathoidei</taxon>
        <taxon>Syngnathidae</taxon>
        <taxon>Hippocampus</taxon>
    </lineage>
</organism>
<dbReference type="Pfam" id="PF03285">
    <property type="entry name" value="Paralemmin"/>
    <property type="match status" value="1"/>
</dbReference>
<dbReference type="GeneTree" id="ENSGT00940000177748"/>
<feature type="compositionally biased region" description="Basic and acidic residues" evidence="2">
    <location>
        <begin position="199"/>
        <end position="213"/>
    </location>
</feature>
<dbReference type="Proteomes" id="UP000264820">
    <property type="component" value="Unplaced"/>
</dbReference>
<dbReference type="GO" id="GO:0008360">
    <property type="term" value="P:regulation of cell shape"/>
    <property type="evidence" value="ECO:0007669"/>
    <property type="project" value="InterPro"/>
</dbReference>
<sequence length="263" mass="27885">MAKAFNTKHGGGGRILGMLTVQVERDPKTGATVVKSVAPTSTPDSRPPASAVFDDGRKSIHAVGGSGCNPSTEELGQILSAVDGVGMQVMLDEVTVTLDEAADAGASGGPFKQIQAPVNQSAAKENRMQVSRLSVRGEEDANATVVRDTAGKEVTMEDHVLEESPITLLFLGYADSTTAQENPDMLVAERVMIADDGEEPRVADREAGEKSESEMDQGIPQKGKDQTSQVREDHANQEPSCPPTVEERKGPSKHKTCHCCSVM</sequence>
<evidence type="ECO:0000313" key="4">
    <source>
        <dbReference type="Proteomes" id="UP000264820"/>
    </source>
</evidence>
<evidence type="ECO:0000313" key="3">
    <source>
        <dbReference type="Ensembl" id="ENSHCOP00000015985.1"/>
    </source>
</evidence>
<dbReference type="Ensembl" id="ENSHCOT00000028287.1">
    <property type="protein sequence ID" value="ENSHCOP00000015985.1"/>
    <property type="gene ID" value="ENSHCOG00000019681.1"/>
</dbReference>
<dbReference type="GO" id="GO:0016020">
    <property type="term" value="C:membrane"/>
    <property type="evidence" value="ECO:0007669"/>
    <property type="project" value="InterPro"/>
</dbReference>
<evidence type="ECO:0008006" key="5">
    <source>
        <dbReference type="Google" id="ProtNLM"/>
    </source>
</evidence>
<name>A0A3Q3DMP4_HIPCM</name>
<feature type="region of interest" description="Disordered" evidence="2">
    <location>
        <begin position="193"/>
        <end position="256"/>
    </location>
</feature>